<keyword evidence="2 4" id="KW-0810">Translation regulation</keyword>
<evidence type="ECO:0000313" key="10">
    <source>
        <dbReference type="Proteomes" id="UP000317265"/>
    </source>
</evidence>
<dbReference type="AlphaFoldDB" id="A0A523BEI7"/>
<comment type="caution">
    <text evidence="8">The sequence shown here is derived from an EMBL/GenBank/DDBJ whole genome shotgun (WGS) entry which is preliminary data.</text>
</comment>
<dbReference type="HAMAP" id="MF_00604">
    <property type="entry name" value="SUI1"/>
    <property type="match status" value="1"/>
</dbReference>
<name>A0A523BEI7_9CREN</name>
<dbReference type="GO" id="GO:0006417">
    <property type="term" value="P:regulation of translation"/>
    <property type="evidence" value="ECO:0007669"/>
    <property type="project" value="UniProtKB-UniRule"/>
</dbReference>
<evidence type="ECO:0000259" key="6">
    <source>
        <dbReference type="PROSITE" id="PS50296"/>
    </source>
</evidence>
<reference evidence="7 9" key="2">
    <citation type="journal article" date="2019" name="Nat. Microbiol.">
        <title>Wide diversity of methane and short-chain alkane metabolisms in uncultured archaea.</title>
        <authorList>
            <person name="Borrel G."/>
            <person name="Adam P.S."/>
            <person name="McKay L.J."/>
            <person name="Chen L.X."/>
            <person name="Sierra-Garcia I.N."/>
            <person name="Sieber C.M."/>
            <person name="Letourneur Q."/>
            <person name="Ghozlane A."/>
            <person name="Andersen G.L."/>
            <person name="Li W.J."/>
            <person name="Hallam S.J."/>
            <person name="Muyzer G."/>
            <person name="de Oliveira V.M."/>
            <person name="Inskeep W.P."/>
            <person name="Banfield J.F."/>
            <person name="Gribaldo S."/>
        </authorList>
    </citation>
    <scope>NUCLEOTIDE SEQUENCE [LARGE SCALE GENOMIC DNA]</scope>
    <source>
        <strain evidence="7">Verst-YHS</strain>
    </source>
</reference>
<organism evidence="8 10">
    <name type="scientific">Thermoproteota archaeon</name>
    <dbReference type="NCBI Taxonomy" id="2056631"/>
    <lineage>
        <taxon>Archaea</taxon>
        <taxon>Thermoproteota</taxon>
    </lineage>
</organism>
<dbReference type="GO" id="GO:0001731">
    <property type="term" value="P:formation of translation preinitiation complex"/>
    <property type="evidence" value="ECO:0007669"/>
    <property type="project" value="UniProtKB-UniRule"/>
</dbReference>
<dbReference type="Proteomes" id="UP000316080">
    <property type="component" value="Unassembled WGS sequence"/>
</dbReference>
<evidence type="ECO:0000313" key="7">
    <source>
        <dbReference type="EMBL" id="RZN55255.1"/>
    </source>
</evidence>
<dbReference type="GO" id="GO:0003743">
    <property type="term" value="F:translation initiation factor activity"/>
    <property type="evidence" value="ECO:0007669"/>
    <property type="project" value="UniProtKB-UniRule"/>
</dbReference>
<evidence type="ECO:0000313" key="8">
    <source>
        <dbReference type="EMBL" id="TDA38880.1"/>
    </source>
</evidence>
<evidence type="ECO:0000256" key="5">
    <source>
        <dbReference type="PIRNR" id="PIRNR037511"/>
    </source>
</evidence>
<dbReference type="PIRSF" id="PIRSF037511">
    <property type="entry name" value="Transl_init_SUI1_pro"/>
    <property type="match status" value="1"/>
</dbReference>
<dbReference type="Gene3D" id="3.30.780.10">
    <property type="entry name" value="SUI1-like domain"/>
    <property type="match status" value="1"/>
</dbReference>
<dbReference type="Proteomes" id="UP000317265">
    <property type="component" value="Unassembled WGS sequence"/>
</dbReference>
<dbReference type="Pfam" id="PF01253">
    <property type="entry name" value="SUI1"/>
    <property type="match status" value="1"/>
</dbReference>
<dbReference type="InterPro" id="IPR022851">
    <property type="entry name" value="SUI1_arc"/>
</dbReference>
<protein>
    <recommendedName>
        <fullName evidence="4 5">Protein translation factor SUI1 homolog</fullName>
    </recommendedName>
</protein>
<evidence type="ECO:0000313" key="9">
    <source>
        <dbReference type="Proteomes" id="UP000316080"/>
    </source>
</evidence>
<dbReference type="EMBL" id="RXIH01000046">
    <property type="protein sequence ID" value="RZN55255.1"/>
    <property type="molecule type" value="Genomic_DNA"/>
</dbReference>
<evidence type="ECO:0000256" key="3">
    <source>
        <dbReference type="ARBA" id="ARBA00022917"/>
    </source>
</evidence>
<reference evidence="8 10" key="1">
    <citation type="journal article" date="2019" name="Nat. Microbiol.">
        <title>Expanding anaerobic alkane metabolism in the domain of Archaea.</title>
        <authorList>
            <person name="Wang Y."/>
            <person name="Wegener G."/>
            <person name="Hou J."/>
            <person name="Wang F."/>
            <person name="Xiao X."/>
        </authorList>
    </citation>
    <scope>NUCLEOTIDE SEQUENCE [LARGE SCALE GENOMIC DNA]</scope>
    <source>
        <strain evidence="8">WYZ-LMO11</strain>
    </source>
</reference>
<dbReference type="InterPro" id="IPR005872">
    <property type="entry name" value="SUI1_arc_bac"/>
</dbReference>
<dbReference type="PANTHER" id="PTHR12789:SF0">
    <property type="entry name" value="DENSITY-REGULATED PROTEIN"/>
    <property type="match status" value="1"/>
</dbReference>
<dbReference type="PANTHER" id="PTHR12789">
    <property type="entry name" value="DENSITY-REGULATED PROTEIN HOMOLOG"/>
    <property type="match status" value="1"/>
</dbReference>
<sequence>MSEICPKCGLPKDLCVCEVIVKEQQKIRIFLEKRKWGRDVTIVEGIDDKNVNLRELISKLKSKLACGGTEKNGRIELQGDHREKVAEILIETGFSPDNIEVENLSPPRSKGRSF</sequence>
<evidence type="ECO:0000256" key="1">
    <source>
        <dbReference type="ARBA" id="ARBA00005422"/>
    </source>
</evidence>
<dbReference type="NCBIfam" id="NF002096">
    <property type="entry name" value="PRK00939.1"/>
    <property type="match status" value="1"/>
</dbReference>
<dbReference type="InterPro" id="IPR036877">
    <property type="entry name" value="SUI1_dom_sf"/>
</dbReference>
<gene>
    <name evidence="8" type="primary">yciH</name>
    <name evidence="8" type="ORF">DSO09_03275</name>
    <name evidence="7" type="ORF">EF809_05895</name>
</gene>
<dbReference type="CDD" id="cd11567">
    <property type="entry name" value="YciH_like"/>
    <property type="match status" value="1"/>
</dbReference>
<dbReference type="InterPro" id="IPR001950">
    <property type="entry name" value="SUI1"/>
</dbReference>
<proteinExistence type="inferred from homology"/>
<dbReference type="GO" id="GO:0002188">
    <property type="term" value="P:translation reinitiation"/>
    <property type="evidence" value="ECO:0007669"/>
    <property type="project" value="UniProtKB-UniRule"/>
</dbReference>
<comment type="similarity">
    <text evidence="1 4 5">Belongs to the SUI1 family.</text>
</comment>
<accession>A0A523BEI7</accession>
<dbReference type="EMBL" id="QNVI01000041">
    <property type="protein sequence ID" value="TDA38880.1"/>
    <property type="molecule type" value="Genomic_DNA"/>
</dbReference>
<dbReference type="GO" id="GO:0003729">
    <property type="term" value="F:mRNA binding"/>
    <property type="evidence" value="ECO:0007669"/>
    <property type="project" value="TreeGrafter"/>
</dbReference>
<keyword evidence="3 4" id="KW-0648">Protein biosynthesis</keyword>
<dbReference type="SUPFAM" id="SSF55159">
    <property type="entry name" value="eIF1-like"/>
    <property type="match status" value="1"/>
</dbReference>
<dbReference type="NCBIfam" id="TIGR01158">
    <property type="entry name" value="SUI1_rel"/>
    <property type="match status" value="1"/>
</dbReference>
<dbReference type="InterPro" id="IPR050318">
    <property type="entry name" value="DENR/SUI1_TIF"/>
</dbReference>
<evidence type="ECO:0000256" key="4">
    <source>
        <dbReference type="HAMAP-Rule" id="MF_00604"/>
    </source>
</evidence>
<feature type="domain" description="SUI1" evidence="6">
    <location>
        <begin position="27"/>
        <end position="93"/>
    </location>
</feature>
<evidence type="ECO:0000256" key="2">
    <source>
        <dbReference type="ARBA" id="ARBA00022845"/>
    </source>
</evidence>
<dbReference type="PROSITE" id="PS50296">
    <property type="entry name" value="SUI1"/>
    <property type="match status" value="1"/>
</dbReference>